<dbReference type="Pfam" id="PF00106">
    <property type="entry name" value="adh_short"/>
    <property type="match status" value="1"/>
</dbReference>
<organism evidence="5 6">
    <name type="scientific">Paramecium sonneborni</name>
    <dbReference type="NCBI Taxonomy" id="65129"/>
    <lineage>
        <taxon>Eukaryota</taxon>
        <taxon>Sar</taxon>
        <taxon>Alveolata</taxon>
        <taxon>Ciliophora</taxon>
        <taxon>Intramacronucleata</taxon>
        <taxon>Oligohymenophorea</taxon>
        <taxon>Peniculida</taxon>
        <taxon>Parameciidae</taxon>
        <taxon>Paramecium</taxon>
    </lineage>
</organism>
<evidence type="ECO:0000313" key="5">
    <source>
        <dbReference type="EMBL" id="CAD8113546.1"/>
    </source>
</evidence>
<feature type="transmembrane region" description="Helical" evidence="4">
    <location>
        <begin position="15"/>
        <end position="38"/>
    </location>
</feature>
<dbReference type="GO" id="GO:0016491">
    <property type="term" value="F:oxidoreductase activity"/>
    <property type="evidence" value="ECO:0007669"/>
    <property type="project" value="UniProtKB-KW"/>
</dbReference>
<protein>
    <recommendedName>
        <fullName evidence="7">Steroid dehydrogenase</fullName>
    </recommendedName>
</protein>
<keyword evidence="3" id="KW-0560">Oxidoreductase</keyword>
<proteinExistence type="inferred from homology"/>
<name>A0A8S1QDX5_9CILI</name>
<keyword evidence="6" id="KW-1185">Reference proteome</keyword>
<comment type="caution">
    <text evidence="5">The sequence shown here is derived from an EMBL/GenBank/DDBJ whole genome shotgun (WGS) entry which is preliminary data.</text>
</comment>
<accession>A0A8S1QDX5</accession>
<dbReference type="PANTHER" id="PTHR43899:SF13">
    <property type="entry name" value="RH59310P"/>
    <property type="match status" value="1"/>
</dbReference>
<dbReference type="CDD" id="cd05356">
    <property type="entry name" value="17beta-HSD1_like_SDR_c"/>
    <property type="match status" value="1"/>
</dbReference>
<dbReference type="PROSITE" id="PS00061">
    <property type="entry name" value="ADH_SHORT"/>
    <property type="match status" value="1"/>
</dbReference>
<dbReference type="InterPro" id="IPR002347">
    <property type="entry name" value="SDR_fam"/>
</dbReference>
<evidence type="ECO:0008006" key="7">
    <source>
        <dbReference type="Google" id="ProtNLM"/>
    </source>
</evidence>
<keyword evidence="4" id="KW-0812">Transmembrane</keyword>
<comment type="subcellular location">
    <subcellularLocation>
        <location evidence="1">Endoplasmic reticulum</location>
    </subcellularLocation>
</comment>
<keyword evidence="4" id="KW-0472">Membrane</keyword>
<evidence type="ECO:0000256" key="4">
    <source>
        <dbReference type="SAM" id="Phobius"/>
    </source>
</evidence>
<sequence>MFLDFIKAYPKLQTLIYILGLFGLLKCTKIICFLWRLLRPSINLSKYGNGSWVLITGASDGIGKQLALKFSQKGFKIILVARTRSKLESVAQQLQTESHIIVADFSQSIDNKLFDRIMQEVGDRDISILINNVGVDAFNRFHLISDEEIYKTIIVNCLPVTMLCKRLIPQMLRRKGNKSAIVNVTSLAGQIPTPFFNVYSASKSYGEFLTQTLSVEYPELEIFALRPSEVSTNMTFNRKPDLMTITSSDCADGLLKRMGYNTNGHWNHEIQAELYKLVPSWLYNWVLIKFIAPQWLKERTSISTEKKNN</sequence>
<dbReference type="InterPro" id="IPR051019">
    <property type="entry name" value="VLCFA-Steroid_DH"/>
</dbReference>
<evidence type="ECO:0000256" key="1">
    <source>
        <dbReference type="ARBA" id="ARBA00004240"/>
    </source>
</evidence>
<dbReference type="GO" id="GO:0005783">
    <property type="term" value="C:endoplasmic reticulum"/>
    <property type="evidence" value="ECO:0007669"/>
    <property type="project" value="UniProtKB-SubCell"/>
</dbReference>
<dbReference type="OrthoDB" id="1393670at2759"/>
<comment type="similarity">
    <text evidence="2">Belongs to the short-chain dehydrogenases/reductases (SDR) family.</text>
</comment>
<gene>
    <name evidence="5" type="ORF">PSON_ATCC_30995.1.T1030175</name>
</gene>
<dbReference type="AlphaFoldDB" id="A0A8S1QDX5"/>
<dbReference type="Proteomes" id="UP000692954">
    <property type="component" value="Unassembled WGS sequence"/>
</dbReference>
<reference evidence="5" key="1">
    <citation type="submission" date="2021-01" db="EMBL/GenBank/DDBJ databases">
        <authorList>
            <consortium name="Genoscope - CEA"/>
            <person name="William W."/>
        </authorList>
    </citation>
    <scope>NUCLEOTIDE SEQUENCE</scope>
</reference>
<dbReference type="EMBL" id="CAJJDN010000103">
    <property type="protein sequence ID" value="CAD8113546.1"/>
    <property type="molecule type" value="Genomic_DNA"/>
</dbReference>
<evidence type="ECO:0000256" key="3">
    <source>
        <dbReference type="ARBA" id="ARBA00023002"/>
    </source>
</evidence>
<keyword evidence="4" id="KW-1133">Transmembrane helix</keyword>
<dbReference type="InterPro" id="IPR020904">
    <property type="entry name" value="Sc_DH/Rdtase_CS"/>
</dbReference>
<evidence type="ECO:0000256" key="2">
    <source>
        <dbReference type="ARBA" id="ARBA00006484"/>
    </source>
</evidence>
<dbReference type="PANTHER" id="PTHR43899">
    <property type="entry name" value="RH59310P"/>
    <property type="match status" value="1"/>
</dbReference>
<dbReference type="PIRSF" id="PIRSF000126">
    <property type="entry name" value="11-beta-HSD1"/>
    <property type="match status" value="1"/>
</dbReference>
<evidence type="ECO:0000313" key="6">
    <source>
        <dbReference type="Proteomes" id="UP000692954"/>
    </source>
</evidence>